<dbReference type="SUPFAM" id="SSF103473">
    <property type="entry name" value="MFS general substrate transporter"/>
    <property type="match status" value="1"/>
</dbReference>
<feature type="domain" description="Major facilitator superfamily (MFS) profile" evidence="2">
    <location>
        <begin position="1"/>
        <end position="354"/>
    </location>
</feature>
<dbReference type="InterPro" id="IPR020846">
    <property type="entry name" value="MFS_dom"/>
</dbReference>
<dbReference type="Gene3D" id="1.20.1250.20">
    <property type="entry name" value="MFS general substrate transporter like domains"/>
    <property type="match status" value="2"/>
</dbReference>
<feature type="transmembrane region" description="Helical" evidence="1">
    <location>
        <begin position="177"/>
        <end position="198"/>
    </location>
</feature>
<evidence type="ECO:0000259" key="2">
    <source>
        <dbReference type="PROSITE" id="PS50850"/>
    </source>
</evidence>
<proteinExistence type="predicted"/>
<dbReference type="Proteomes" id="UP000245829">
    <property type="component" value="Unassembled WGS sequence"/>
</dbReference>
<keyword evidence="1" id="KW-1133">Transmembrane helix</keyword>
<dbReference type="PANTHER" id="PTHR23518:SF2">
    <property type="entry name" value="MAJOR FACILITATOR SUPERFAMILY TRANSPORTER"/>
    <property type="match status" value="1"/>
</dbReference>
<feature type="transmembrane region" description="Helical" evidence="1">
    <location>
        <begin position="303"/>
        <end position="326"/>
    </location>
</feature>
<protein>
    <submittedName>
        <fullName evidence="3">MFS transporter</fullName>
    </submittedName>
</protein>
<gene>
    <name evidence="3" type="ORF">NZNM25_07510</name>
</gene>
<keyword evidence="1" id="KW-0472">Membrane</keyword>
<feature type="transmembrane region" description="Helical" evidence="1">
    <location>
        <begin position="135"/>
        <end position="153"/>
    </location>
</feature>
<dbReference type="GO" id="GO:0022857">
    <property type="term" value="F:transmembrane transporter activity"/>
    <property type="evidence" value="ECO:0007669"/>
    <property type="project" value="InterPro"/>
</dbReference>
<dbReference type="EMBL" id="BGKI01000004">
    <property type="protein sequence ID" value="GBH33960.1"/>
    <property type="molecule type" value="Genomic_DNA"/>
</dbReference>
<dbReference type="AlphaFoldDB" id="A0A2S2KQJ7"/>
<feature type="transmembrane region" description="Helical" evidence="1">
    <location>
        <begin position="332"/>
        <end position="351"/>
    </location>
</feature>
<dbReference type="InterPro" id="IPR011701">
    <property type="entry name" value="MFS"/>
</dbReference>
<evidence type="ECO:0000313" key="3">
    <source>
        <dbReference type="EMBL" id="GBH33960.1"/>
    </source>
</evidence>
<dbReference type="PANTHER" id="PTHR23518">
    <property type="entry name" value="C-METHYLTRANSFERASE"/>
    <property type="match status" value="1"/>
</dbReference>
<keyword evidence="1" id="KW-0812">Transmembrane</keyword>
<keyword evidence="4" id="KW-1185">Reference proteome</keyword>
<dbReference type="InterPro" id="IPR036259">
    <property type="entry name" value="MFS_trans_sf"/>
</dbReference>
<dbReference type="Pfam" id="PF07690">
    <property type="entry name" value="MFS_1"/>
    <property type="match status" value="1"/>
</dbReference>
<organism evidence="3 4">
    <name type="scientific">Nitrosopumilus zosterae</name>
    <dbReference type="NCBI Taxonomy" id="718286"/>
    <lineage>
        <taxon>Archaea</taxon>
        <taxon>Nitrososphaerota</taxon>
        <taxon>Nitrososphaeria</taxon>
        <taxon>Nitrosopumilales</taxon>
        <taxon>Nitrosopumilaceae</taxon>
        <taxon>Nitrosopumilus</taxon>
    </lineage>
</organism>
<sequence>MFIIDELGAGKAVLGIVEGMGESVGYGTRTISGTISDKIGKRKSLILLGYGLSTLAKPFFAISTSVAHIVGIRVTDRIGKGIRTSPRDALLSDSIEPTNIGKAFGLHRTMDQAGAIIGPLIAFGLLYYFEVRDIFWFSLIPGGIALFILARHVSERKITPKNQSVFSNFRDVLHGKFLLYLIIIMVFSIGAFNFSFVLVESSELGLEKNFVPLVYVVINVAHTLIGMPSGILSDKIGAEKVLLISMGLFLITSSIGYFETEFVLVGFAMAAIFGLYHGMTITAQRTVVSRYVSEQLRGTAFGVYYLFVGASFLVANITFGFLWDVFDSQAAFGYSITTSIIGMVLLLIFIYKNKQKTSDV</sequence>
<accession>A0A2S2KQJ7</accession>
<evidence type="ECO:0000313" key="4">
    <source>
        <dbReference type="Proteomes" id="UP000245829"/>
    </source>
</evidence>
<reference evidence="3 4" key="1">
    <citation type="submission" date="2018-05" db="EMBL/GenBank/DDBJ databases">
        <title>genome sequencing of Nitrosopumilus sp. NM25.</title>
        <authorList>
            <person name="Mori K."/>
            <person name="Nakagawa T."/>
        </authorList>
    </citation>
    <scope>NUCLEOTIDE SEQUENCE [LARGE SCALE GENOMIC DNA]</scope>
    <source>
        <strain evidence="3 4">NM25</strain>
    </source>
</reference>
<comment type="caution">
    <text evidence="3">The sequence shown here is derived from an EMBL/GenBank/DDBJ whole genome shotgun (WGS) entry which is preliminary data.</text>
</comment>
<evidence type="ECO:0000256" key="1">
    <source>
        <dbReference type="SAM" id="Phobius"/>
    </source>
</evidence>
<dbReference type="CDD" id="cd17370">
    <property type="entry name" value="MFS_MJ1317_like"/>
    <property type="match status" value="1"/>
</dbReference>
<feature type="transmembrane region" description="Helical" evidence="1">
    <location>
        <begin position="112"/>
        <end position="129"/>
    </location>
</feature>
<feature type="transmembrane region" description="Helical" evidence="1">
    <location>
        <begin position="241"/>
        <end position="258"/>
    </location>
</feature>
<name>A0A2S2KQJ7_9ARCH</name>
<feature type="transmembrane region" description="Helical" evidence="1">
    <location>
        <begin position="264"/>
        <end position="283"/>
    </location>
</feature>
<feature type="transmembrane region" description="Helical" evidence="1">
    <location>
        <begin position="210"/>
        <end position="229"/>
    </location>
</feature>
<dbReference type="PROSITE" id="PS50850">
    <property type="entry name" value="MFS"/>
    <property type="match status" value="1"/>
</dbReference>